<organism evidence="1 2">
    <name type="scientific">Caenorhabditis nigoni</name>
    <dbReference type="NCBI Taxonomy" id="1611254"/>
    <lineage>
        <taxon>Eukaryota</taxon>
        <taxon>Metazoa</taxon>
        <taxon>Ecdysozoa</taxon>
        <taxon>Nematoda</taxon>
        <taxon>Chromadorea</taxon>
        <taxon>Rhabditida</taxon>
        <taxon>Rhabditina</taxon>
        <taxon>Rhabditomorpha</taxon>
        <taxon>Rhabditoidea</taxon>
        <taxon>Rhabditidae</taxon>
        <taxon>Peloderinae</taxon>
        <taxon>Caenorhabditis</taxon>
    </lineage>
</organism>
<gene>
    <name evidence="1" type="ORF">B9Z55_027680</name>
</gene>
<dbReference type="AlphaFoldDB" id="A0A2G5SEU6"/>
<keyword evidence="2" id="KW-1185">Reference proteome</keyword>
<evidence type="ECO:0000313" key="2">
    <source>
        <dbReference type="Proteomes" id="UP000230233"/>
    </source>
</evidence>
<evidence type="ECO:0000313" key="1">
    <source>
        <dbReference type="EMBL" id="PIC13570.1"/>
    </source>
</evidence>
<dbReference type="Proteomes" id="UP000230233">
    <property type="component" value="Unassembled WGS sequence"/>
</dbReference>
<protein>
    <submittedName>
        <fullName evidence="1">Uncharacterized protein</fullName>
    </submittedName>
</protein>
<name>A0A2G5SEU6_9PELO</name>
<dbReference type="EMBL" id="PDUG01000012">
    <property type="protein sequence ID" value="PIC13570.1"/>
    <property type="molecule type" value="Genomic_DNA"/>
</dbReference>
<comment type="caution">
    <text evidence="1">The sequence shown here is derived from an EMBL/GenBank/DDBJ whole genome shotgun (WGS) entry which is preliminary data.</text>
</comment>
<reference evidence="2" key="1">
    <citation type="submission" date="2017-10" db="EMBL/GenBank/DDBJ databases">
        <title>Rapid genome shrinkage in a self-fertile nematode reveals novel sperm competition proteins.</title>
        <authorList>
            <person name="Yin D."/>
            <person name="Schwarz E.M."/>
            <person name="Thomas C.G."/>
            <person name="Felde R.L."/>
            <person name="Korf I.F."/>
            <person name="Cutter A.D."/>
            <person name="Schartner C.M."/>
            <person name="Ralston E.J."/>
            <person name="Meyer B.J."/>
            <person name="Haag E.S."/>
        </authorList>
    </citation>
    <scope>NUCLEOTIDE SEQUENCE [LARGE SCALE GENOMIC DNA]</scope>
    <source>
        <strain evidence="2">JU1422</strain>
    </source>
</reference>
<sequence length="90" mass="10706">MSFVILYLVRAKKTQGYVHWYFEKKKFYKYYGRVEDIPYEFQSPAKNPRLEPSTSTPCPQNSAFSTASFREPCPSVHLRAMDHCIFKLFR</sequence>
<accession>A0A2G5SEU6</accession>
<proteinExistence type="predicted"/>